<keyword evidence="5 7" id="KW-0630">Potassium</keyword>
<dbReference type="InterPro" id="IPR000644">
    <property type="entry name" value="CBS_dom"/>
</dbReference>
<dbReference type="InterPro" id="IPR001093">
    <property type="entry name" value="IMP_DH_GMPRt"/>
</dbReference>
<dbReference type="EMBL" id="LCIR01000001">
    <property type="protein sequence ID" value="KKT60361.1"/>
    <property type="molecule type" value="Genomic_DNA"/>
</dbReference>
<name>A0A0G1ILR8_9BACT</name>
<dbReference type="CDD" id="cd00381">
    <property type="entry name" value="IMPDH"/>
    <property type="match status" value="1"/>
</dbReference>
<organism evidence="12 13">
    <name type="scientific">Candidatus Giovannonibacteria bacterium GW2011_GWA1_44_25</name>
    <dbReference type="NCBI Taxonomy" id="1618645"/>
    <lineage>
        <taxon>Bacteria</taxon>
        <taxon>Candidatus Giovannoniibacteriota</taxon>
    </lineage>
</organism>
<feature type="binding site" evidence="5">
    <location>
        <position position="461"/>
    </location>
    <ligand>
        <name>K(+)</name>
        <dbReference type="ChEBI" id="CHEBI:29103"/>
        <note>ligand shared between two tetrameric partners</note>
    </ligand>
</feature>
<evidence type="ECO:0000256" key="2">
    <source>
        <dbReference type="ARBA" id="ARBA00022723"/>
    </source>
</evidence>
<feature type="binding site" evidence="5">
    <location>
        <begin position="380"/>
        <end position="384"/>
    </location>
    <ligand>
        <name>IMP</name>
        <dbReference type="ChEBI" id="CHEBI:58053"/>
    </ligand>
</feature>
<evidence type="ECO:0000256" key="1">
    <source>
        <dbReference type="ARBA" id="ARBA00005502"/>
    </source>
</evidence>
<dbReference type="CDD" id="cd04601">
    <property type="entry name" value="CBS_pair_IMPDH"/>
    <property type="match status" value="1"/>
</dbReference>
<evidence type="ECO:0000259" key="11">
    <source>
        <dbReference type="PROSITE" id="PS51371"/>
    </source>
</evidence>
<dbReference type="InterPro" id="IPR005990">
    <property type="entry name" value="IMP_DH"/>
</dbReference>
<dbReference type="UniPathway" id="UPA00601">
    <property type="reaction ID" value="UER00295"/>
</dbReference>
<gene>
    <name evidence="5" type="primary">guaB</name>
    <name evidence="12" type="ORF">UW53_C0001G0011</name>
</gene>
<feature type="binding site" evidence="5">
    <location>
        <position position="243"/>
    </location>
    <ligand>
        <name>NAD(+)</name>
        <dbReference type="ChEBI" id="CHEBI:57540"/>
    </ligand>
</feature>
<dbReference type="GO" id="GO:0046872">
    <property type="term" value="F:metal ion binding"/>
    <property type="evidence" value="ECO:0007669"/>
    <property type="project" value="UniProtKB-UniRule"/>
</dbReference>
<comment type="caution">
    <text evidence="12">The sequence shown here is derived from an EMBL/GenBank/DDBJ whole genome shotgun (WGS) entry which is preliminary data.</text>
</comment>
<dbReference type="SUPFAM" id="SSF51412">
    <property type="entry name" value="Inosine monophosphate dehydrogenase (IMPDH)"/>
    <property type="match status" value="1"/>
</dbReference>
<comment type="similarity">
    <text evidence="1 5 9">Belongs to the IMPDH/GMPR family.</text>
</comment>
<evidence type="ECO:0000256" key="6">
    <source>
        <dbReference type="PIRSR" id="PIRSR000130-3"/>
    </source>
</evidence>
<dbReference type="GO" id="GO:0003938">
    <property type="term" value="F:IMP dehydrogenase activity"/>
    <property type="evidence" value="ECO:0007669"/>
    <property type="project" value="UniProtKB-UniRule"/>
</dbReference>
<comment type="pathway">
    <text evidence="5">Purine metabolism; XMP biosynthesis via de novo pathway; XMP from IMP: step 1/1.</text>
</comment>
<feature type="domain" description="CBS" evidence="11">
    <location>
        <begin position="90"/>
        <end position="146"/>
    </location>
</feature>
<dbReference type="PIRSF" id="PIRSF000130">
    <property type="entry name" value="IMPDH"/>
    <property type="match status" value="1"/>
</dbReference>
<evidence type="ECO:0000256" key="7">
    <source>
        <dbReference type="PIRSR" id="PIRSR000130-4"/>
    </source>
</evidence>
<dbReference type="PANTHER" id="PTHR11911">
    <property type="entry name" value="INOSINE-5-MONOPHOSPHATE DEHYDROGENASE RELATED"/>
    <property type="match status" value="1"/>
</dbReference>
<dbReference type="InterPro" id="IPR013785">
    <property type="entry name" value="Aldolase_TIM"/>
</dbReference>
<dbReference type="Pfam" id="PF00478">
    <property type="entry name" value="IMPDH"/>
    <property type="match status" value="1"/>
</dbReference>
<feature type="binding site" description="in other chain" evidence="5 7">
    <location>
        <position position="300"/>
    </location>
    <ligand>
        <name>K(+)</name>
        <dbReference type="ChEBI" id="CHEBI:29103"/>
        <note>ligand shared between two tetrameric partners</note>
    </ligand>
</feature>
<comment type="function">
    <text evidence="5">Catalyzes the conversion of inosine 5'-phosphate (IMP) to xanthosine 5'-phosphate (XMP), the first committed and rate-limiting step in the de novo synthesis of guanine nucleotides, and therefore plays an important role in the regulation of cell growth.</text>
</comment>
<dbReference type="Pfam" id="PF00571">
    <property type="entry name" value="CBS"/>
    <property type="match status" value="2"/>
</dbReference>
<dbReference type="PROSITE" id="PS51371">
    <property type="entry name" value="CBS"/>
    <property type="match status" value="2"/>
</dbReference>
<comment type="catalytic activity">
    <reaction evidence="5">
        <text>IMP + NAD(+) + H2O = XMP + NADH + H(+)</text>
        <dbReference type="Rhea" id="RHEA:11708"/>
        <dbReference type="ChEBI" id="CHEBI:15377"/>
        <dbReference type="ChEBI" id="CHEBI:15378"/>
        <dbReference type="ChEBI" id="CHEBI:57464"/>
        <dbReference type="ChEBI" id="CHEBI:57540"/>
        <dbReference type="ChEBI" id="CHEBI:57945"/>
        <dbReference type="ChEBI" id="CHEBI:58053"/>
        <dbReference type="EC" id="1.1.1.205"/>
    </reaction>
</comment>
<keyword evidence="2 5" id="KW-0479">Metal-binding</keyword>
<keyword evidence="5" id="KW-0332">GMP biosynthesis</keyword>
<feature type="domain" description="CBS" evidence="11">
    <location>
        <begin position="150"/>
        <end position="206"/>
    </location>
</feature>
<dbReference type="Proteomes" id="UP000034087">
    <property type="component" value="Unassembled WGS sequence"/>
</dbReference>
<feature type="binding site" evidence="5">
    <location>
        <begin position="333"/>
        <end position="335"/>
    </location>
    <ligand>
        <name>IMP</name>
        <dbReference type="ChEBI" id="CHEBI:58053"/>
    </ligand>
</feature>
<feature type="compositionally biased region" description="Basic and acidic residues" evidence="10">
    <location>
        <begin position="391"/>
        <end position="410"/>
    </location>
</feature>
<dbReference type="AlphaFoldDB" id="A0A0G1ILR8"/>
<evidence type="ECO:0000256" key="9">
    <source>
        <dbReference type="RuleBase" id="RU003927"/>
    </source>
</evidence>
<accession>A0A0G1ILR8</accession>
<dbReference type="SUPFAM" id="SSF54631">
    <property type="entry name" value="CBS-domain pair"/>
    <property type="match status" value="1"/>
</dbReference>
<dbReference type="InterPro" id="IPR046342">
    <property type="entry name" value="CBS_dom_sf"/>
</dbReference>
<dbReference type="GO" id="GO:0006183">
    <property type="term" value="P:GTP biosynthetic process"/>
    <property type="evidence" value="ECO:0007669"/>
    <property type="project" value="TreeGrafter"/>
</dbReference>
<evidence type="ECO:0000256" key="10">
    <source>
        <dbReference type="SAM" id="MobiDB-lite"/>
    </source>
</evidence>
<evidence type="ECO:0000256" key="5">
    <source>
        <dbReference type="HAMAP-Rule" id="MF_01964"/>
    </source>
</evidence>
<dbReference type="SMART" id="SM00116">
    <property type="entry name" value="CBS"/>
    <property type="match status" value="2"/>
</dbReference>
<dbReference type="GO" id="GO:0000166">
    <property type="term" value="F:nucleotide binding"/>
    <property type="evidence" value="ECO:0007669"/>
    <property type="project" value="UniProtKB-UniRule"/>
</dbReference>
<keyword evidence="4 8" id="KW-0129">CBS domain</keyword>
<evidence type="ECO:0000313" key="13">
    <source>
        <dbReference type="Proteomes" id="UP000034087"/>
    </source>
</evidence>
<proteinExistence type="inferred from homology"/>
<dbReference type="EC" id="1.1.1.205" evidence="5"/>
<feature type="active site" description="Thioimidate intermediate" evidence="5">
    <location>
        <position position="300"/>
    </location>
</feature>
<reference evidence="12 13" key="1">
    <citation type="journal article" date="2015" name="Nature">
        <title>rRNA introns, odd ribosomes, and small enigmatic genomes across a large radiation of phyla.</title>
        <authorList>
            <person name="Brown C.T."/>
            <person name="Hug L.A."/>
            <person name="Thomas B.C."/>
            <person name="Sharon I."/>
            <person name="Castelle C.J."/>
            <person name="Singh A."/>
            <person name="Wilkins M.J."/>
            <person name="Williams K.H."/>
            <person name="Banfield J.F."/>
        </authorList>
    </citation>
    <scope>NUCLEOTIDE SEQUENCE [LARGE SCALE GENOMIC DNA]</scope>
</reference>
<dbReference type="PANTHER" id="PTHR11911:SF111">
    <property type="entry name" value="INOSINE-5'-MONOPHOSPHATE DEHYDROGENASE"/>
    <property type="match status" value="1"/>
</dbReference>
<dbReference type="SMART" id="SM01240">
    <property type="entry name" value="IMPDH"/>
    <property type="match status" value="1"/>
</dbReference>
<dbReference type="HAMAP" id="MF_01964">
    <property type="entry name" value="IMPDH"/>
    <property type="match status" value="1"/>
</dbReference>
<dbReference type="PATRIC" id="fig|1618645.3.peg.12"/>
<dbReference type="NCBIfam" id="TIGR01302">
    <property type="entry name" value="IMP_dehydrog"/>
    <property type="match status" value="1"/>
</dbReference>
<feature type="binding site" evidence="5">
    <location>
        <begin position="356"/>
        <end position="357"/>
    </location>
    <ligand>
        <name>IMP</name>
        <dbReference type="ChEBI" id="CHEBI:58053"/>
    </ligand>
</feature>
<feature type="region of interest" description="Disordered" evidence="10">
    <location>
        <begin position="391"/>
        <end position="412"/>
    </location>
</feature>
<comment type="cofactor">
    <cofactor evidence="5">
        <name>K(+)</name>
        <dbReference type="ChEBI" id="CHEBI:29103"/>
    </cofactor>
</comment>
<comment type="caution">
    <text evidence="5">Lacks conserved residue(s) required for the propagation of feature annotation.</text>
</comment>
<dbReference type="Gene3D" id="3.20.20.70">
    <property type="entry name" value="Aldolase class I"/>
    <property type="match status" value="1"/>
</dbReference>
<keyword evidence="5" id="KW-0658">Purine biosynthesis</keyword>
<feature type="binding site" description="in other chain" evidence="5 7">
    <location>
        <position position="297"/>
    </location>
    <ligand>
        <name>K(+)</name>
        <dbReference type="ChEBI" id="CHEBI:29103"/>
        <note>ligand shared between two tetrameric partners</note>
    </ligand>
</feature>
<evidence type="ECO:0000256" key="4">
    <source>
        <dbReference type="ARBA" id="ARBA00023122"/>
    </source>
</evidence>
<feature type="binding site" evidence="5">
    <location>
        <position position="407"/>
    </location>
    <ligand>
        <name>IMP</name>
        <dbReference type="ChEBI" id="CHEBI:58053"/>
    </ligand>
</feature>
<comment type="subunit">
    <text evidence="5">Homotetramer.</text>
</comment>
<keyword evidence="5 6" id="KW-0520">NAD</keyword>
<comment type="activity regulation">
    <text evidence="5">Mycophenolic acid (MPA) is a non-competitive inhibitor that prevents formation of the closed enzyme conformation by binding to the same site as the amobile flap. In contrast, mizoribine monophosphate (MZP) is a competitive inhibitor that induces the closed conformation. MPA is a potent inhibitor of mammalian IMPDHs but a poor inhibitor of the bacterial enzymes. MZP is a more potent inhibitor of bacterial IMPDH.</text>
</comment>
<dbReference type="GO" id="GO:0006177">
    <property type="term" value="P:GMP biosynthetic process"/>
    <property type="evidence" value="ECO:0007669"/>
    <property type="project" value="UniProtKB-UniRule"/>
</dbReference>
<evidence type="ECO:0000256" key="3">
    <source>
        <dbReference type="ARBA" id="ARBA00023002"/>
    </source>
</evidence>
<feature type="binding site" evidence="5">
    <location>
        <position position="462"/>
    </location>
    <ligand>
        <name>K(+)</name>
        <dbReference type="ChEBI" id="CHEBI:29103"/>
        <note>ligand shared between two tetrameric partners</note>
    </ligand>
</feature>
<evidence type="ECO:0000313" key="12">
    <source>
        <dbReference type="EMBL" id="KKT60361.1"/>
    </source>
</evidence>
<sequence length="468" mass="50142">MREGYTFDDVLLEPQRSGVFSRKDVTTRSQFSRGIFLNAPVVSANMDTVTEYRMARFMAESGGIGIIHRFLPIAAQAEEVRKVKRAENVVIDDPYTVNADQNVADAERIMKEKGVSGLPVLDSDGRIAGIITRRDILFAENLGKKVSEAMTKKVITAKAGTTLSEAKKILFRHRIEKLPLADKSGKLRGLITLKDILKRANGESASKDKKGRLLVGAALGVKDDTLERAKALLDAGADVLVVDIAHGHNERALNAIKLLKKKFKGAEIVGGNVATPKGAIDLIKAGADAVKIGIGPGAACTTRIVTGVGVPQLTAVLECARAAEKYKIPAIADGGIRNSGDFSKALAAGASTVMIGSLFAGTDESPGDYVLEDGVGYKFYRGMASRDAADDKTKIDGGHDGAYRAPEGKSGKVSYRGRAKNVLDDLIAGLRSSMSYLGAKNLREFQKNARFIKITQAALRESNIHDMK</sequence>
<evidence type="ECO:0000256" key="8">
    <source>
        <dbReference type="PROSITE-ProRule" id="PRU00703"/>
    </source>
</evidence>
<protein>
    <recommendedName>
        <fullName evidence="5">Inosine-5'-monophosphate dehydrogenase</fullName>
        <shortName evidence="5">IMP dehydrogenase</shortName>
        <shortName evidence="5">IMPD</shortName>
        <shortName evidence="5">IMPDH</shortName>
        <ecNumber evidence="5">1.1.1.205</ecNumber>
    </recommendedName>
</protein>
<dbReference type="FunFam" id="3.20.20.70:FF:000424">
    <property type="entry name" value="Inosine-5'-monophosphate dehydrogenase 2"/>
    <property type="match status" value="1"/>
</dbReference>
<feature type="binding site" evidence="6">
    <location>
        <begin position="243"/>
        <end position="245"/>
    </location>
    <ligand>
        <name>NAD(+)</name>
        <dbReference type="ChEBI" id="CHEBI:57540"/>
    </ligand>
</feature>
<keyword evidence="3 5" id="KW-0560">Oxidoreductase</keyword>
<feature type="binding site" description="in other chain" evidence="5 7">
    <location>
        <position position="295"/>
    </location>
    <ligand>
        <name>K(+)</name>
        <dbReference type="ChEBI" id="CHEBI:29103"/>
        <note>ligand shared between two tetrameric partners</note>
    </ligand>
</feature>
<feature type="binding site" evidence="5 6">
    <location>
        <begin position="293"/>
        <end position="295"/>
    </location>
    <ligand>
        <name>NAD(+)</name>
        <dbReference type="ChEBI" id="CHEBI:57540"/>
    </ligand>
</feature>